<dbReference type="PATRIC" id="fig|1319815.3.peg.2136"/>
<sequence length="376" mass="44570">MDSINTKSRKYISNYLKSYKPYKGKWCYEDGCLLQGAMLLYKTTKEDEYLNFVYSYLDDFIDEDGVIKGYEKNEFNIDNINAGKVLFDVYNFTGNEKYRKAIEKLYEQILEHPRVPQGNFWHKKRYENQVWLDGMYMVEPFYIRYETEFNGKRNYGDIFKHFINVRENMFDEKFKLHYHGWDTAKKCSWIVPETGLSKNFWLRAIGWHLMSIVDTLEYMSEEIFNEYRGLQILFKEAIKGVDEYRDLMKNMWYQIVDKKEMNGNYLETSGSLMVAYAMMKGARLGYIGERYSEIGKKAFEGIYKEYLREKEDKSLSLDGICLVAGLGGFGGQERDGSYEYYLSEPIVSDDVKGSGIFLMTYSEYLYLEKDVMNSEK</sequence>
<dbReference type="InterPro" id="IPR008928">
    <property type="entry name" value="6-hairpin_glycosidase_sf"/>
</dbReference>
<organism evidence="2 3">
    <name type="scientific">Cetobacterium somerae ATCC BAA-474</name>
    <dbReference type="NCBI Taxonomy" id="1319815"/>
    <lineage>
        <taxon>Bacteria</taxon>
        <taxon>Fusobacteriati</taxon>
        <taxon>Fusobacteriota</taxon>
        <taxon>Fusobacteriia</taxon>
        <taxon>Fusobacteriales</taxon>
        <taxon>Fusobacteriaceae</taxon>
        <taxon>Cetobacterium</taxon>
    </lineage>
</organism>
<dbReference type="HOGENOM" id="CLU_038720_1_0_0"/>
<dbReference type="STRING" id="1319815.HMPREF0202_02219"/>
<dbReference type="InterPro" id="IPR010905">
    <property type="entry name" value="Glyco_hydro_88"/>
</dbReference>
<dbReference type="PANTHER" id="PTHR33886:SF8">
    <property type="entry name" value="UNSATURATED RHAMNOGALACTURONAN HYDROLASE (EUROFUNG)"/>
    <property type="match status" value="1"/>
</dbReference>
<comment type="caution">
    <text evidence="2">The sequence shown here is derived from an EMBL/GenBank/DDBJ whole genome shotgun (WGS) entry which is preliminary data.</text>
</comment>
<dbReference type="GO" id="GO:0005975">
    <property type="term" value="P:carbohydrate metabolic process"/>
    <property type="evidence" value="ECO:0007669"/>
    <property type="project" value="InterPro"/>
</dbReference>
<dbReference type="InterPro" id="IPR012341">
    <property type="entry name" value="6hp_glycosidase-like_sf"/>
</dbReference>
<reference evidence="2 3" key="1">
    <citation type="submission" date="2013-08" db="EMBL/GenBank/DDBJ databases">
        <authorList>
            <person name="Weinstock G."/>
            <person name="Sodergren E."/>
            <person name="Wylie T."/>
            <person name="Fulton L."/>
            <person name="Fulton R."/>
            <person name="Fronick C."/>
            <person name="O'Laughlin M."/>
            <person name="Godfrey J."/>
            <person name="Miner T."/>
            <person name="Herter B."/>
            <person name="Appelbaum E."/>
            <person name="Cordes M."/>
            <person name="Lek S."/>
            <person name="Wollam A."/>
            <person name="Pepin K.H."/>
            <person name="Palsikar V.B."/>
            <person name="Mitreva M."/>
            <person name="Wilson R.K."/>
        </authorList>
    </citation>
    <scope>NUCLEOTIDE SEQUENCE [LARGE SCALE GENOMIC DNA]</scope>
    <source>
        <strain evidence="2 3">ATCC BAA-474</strain>
    </source>
</reference>
<accession>U7V862</accession>
<dbReference type="Proteomes" id="UP000017081">
    <property type="component" value="Unassembled WGS sequence"/>
</dbReference>
<dbReference type="InterPro" id="IPR052043">
    <property type="entry name" value="PolySaccharide_Degr_Enz"/>
</dbReference>
<evidence type="ECO:0000313" key="2">
    <source>
        <dbReference type="EMBL" id="ERT67897.1"/>
    </source>
</evidence>
<gene>
    <name evidence="2" type="ORF">HMPREF0202_02219</name>
</gene>
<dbReference type="PANTHER" id="PTHR33886">
    <property type="entry name" value="UNSATURATED RHAMNOGALACTURONAN HYDROLASE (EUROFUNG)"/>
    <property type="match status" value="1"/>
</dbReference>
<dbReference type="AlphaFoldDB" id="U7V862"/>
<evidence type="ECO:0000313" key="3">
    <source>
        <dbReference type="Proteomes" id="UP000017081"/>
    </source>
</evidence>
<evidence type="ECO:0000256" key="1">
    <source>
        <dbReference type="ARBA" id="ARBA00022801"/>
    </source>
</evidence>
<proteinExistence type="predicted"/>
<keyword evidence="3" id="KW-1185">Reference proteome</keyword>
<dbReference type="eggNOG" id="COG4225">
    <property type="taxonomic scope" value="Bacteria"/>
</dbReference>
<protein>
    <submittedName>
        <fullName evidence="2">Glycosyl hydrolase, family 88</fullName>
    </submittedName>
</protein>
<keyword evidence="1 2" id="KW-0378">Hydrolase</keyword>
<name>U7V862_9FUSO</name>
<dbReference type="Gene3D" id="1.50.10.10">
    <property type="match status" value="1"/>
</dbReference>
<dbReference type="SUPFAM" id="SSF48208">
    <property type="entry name" value="Six-hairpin glycosidases"/>
    <property type="match status" value="1"/>
</dbReference>
<dbReference type="RefSeq" id="WP_023051751.1">
    <property type="nucleotide sequence ID" value="NZ_CP173062.2"/>
</dbReference>
<dbReference type="GO" id="GO:0016787">
    <property type="term" value="F:hydrolase activity"/>
    <property type="evidence" value="ECO:0007669"/>
    <property type="project" value="UniProtKB-KW"/>
</dbReference>
<dbReference type="Pfam" id="PF07470">
    <property type="entry name" value="Glyco_hydro_88"/>
    <property type="match status" value="1"/>
</dbReference>
<dbReference type="EMBL" id="AXZF01000101">
    <property type="protein sequence ID" value="ERT67897.1"/>
    <property type="molecule type" value="Genomic_DNA"/>
</dbReference>